<dbReference type="RefSeq" id="WP_277353391.1">
    <property type="nucleotide sequence ID" value="NZ_JARJLS010000119.1"/>
</dbReference>
<organism evidence="1 2">
    <name type="scientific">Achromobacter anxifer</name>
    <dbReference type="NCBI Taxonomy" id="1287737"/>
    <lineage>
        <taxon>Bacteria</taxon>
        <taxon>Pseudomonadati</taxon>
        <taxon>Pseudomonadota</taxon>
        <taxon>Betaproteobacteria</taxon>
        <taxon>Burkholderiales</taxon>
        <taxon>Alcaligenaceae</taxon>
        <taxon>Achromobacter</taxon>
    </lineage>
</organism>
<evidence type="ECO:0000313" key="2">
    <source>
        <dbReference type="Proteomes" id="UP000494117"/>
    </source>
</evidence>
<reference evidence="1 2" key="1">
    <citation type="submission" date="2020-04" db="EMBL/GenBank/DDBJ databases">
        <authorList>
            <person name="De Canck E."/>
        </authorList>
    </citation>
    <scope>NUCLEOTIDE SEQUENCE [LARGE SCALE GENOMIC DNA]</scope>
    <source>
        <strain evidence="1 2">LMG 26858</strain>
    </source>
</reference>
<name>A0A6S7CYU3_9BURK</name>
<dbReference type="EMBL" id="CADILG010000018">
    <property type="protein sequence ID" value="CAB3871427.1"/>
    <property type="molecule type" value="Genomic_DNA"/>
</dbReference>
<evidence type="ECO:0000313" key="1">
    <source>
        <dbReference type="EMBL" id="CAB3871427.1"/>
    </source>
</evidence>
<gene>
    <name evidence="1" type="ORF">LMG26858_02748</name>
</gene>
<protein>
    <submittedName>
        <fullName evidence="1">Uncharacterized protein</fullName>
    </submittedName>
</protein>
<dbReference type="AlphaFoldDB" id="A0A6S7CYU3"/>
<accession>A0A6S7CYU3</accession>
<sequence length="161" mass="16521">MQISAGELQVWQAIGSVLEQEEPAEYELLPDIVEARAAPAIGRQPGAFDAGEIPLMAAALFSVAAPVMQAIWPKLFDAALDVGKDALKKALDRRAAKAAPAPMSPAAVAAPAVPVSAQQIRAAIAQAAAARQLSPRTAESLADALVARFFGASDGQPGKTA</sequence>
<dbReference type="Proteomes" id="UP000494117">
    <property type="component" value="Unassembled WGS sequence"/>
</dbReference>
<keyword evidence="2" id="KW-1185">Reference proteome</keyword>
<proteinExistence type="predicted"/>